<sequence>MLAVVYAFEKFLPNPVFSKSILYMDHSALKYVLSKQDAKPRLIWWVLLLQEFDIIIYDKKRTENLAVDNLSRLENPYKDVFENKDINENFPLETL</sequence>
<organism evidence="8">
    <name type="scientific">Tanacetum cinerariifolium</name>
    <name type="common">Dalmatian daisy</name>
    <name type="synonym">Chrysanthemum cinerariifolium</name>
    <dbReference type="NCBI Taxonomy" id="118510"/>
    <lineage>
        <taxon>Eukaryota</taxon>
        <taxon>Viridiplantae</taxon>
        <taxon>Streptophyta</taxon>
        <taxon>Embryophyta</taxon>
        <taxon>Tracheophyta</taxon>
        <taxon>Spermatophyta</taxon>
        <taxon>Magnoliopsida</taxon>
        <taxon>eudicotyledons</taxon>
        <taxon>Gunneridae</taxon>
        <taxon>Pentapetalae</taxon>
        <taxon>asterids</taxon>
        <taxon>campanulids</taxon>
        <taxon>Asterales</taxon>
        <taxon>Asteraceae</taxon>
        <taxon>Asteroideae</taxon>
        <taxon>Anthemideae</taxon>
        <taxon>Anthemidinae</taxon>
        <taxon>Tanacetum</taxon>
    </lineage>
</organism>
<dbReference type="GO" id="GO:0004519">
    <property type="term" value="F:endonuclease activity"/>
    <property type="evidence" value="ECO:0007669"/>
    <property type="project" value="UniProtKB-KW"/>
</dbReference>
<evidence type="ECO:0000313" key="8">
    <source>
        <dbReference type="EMBL" id="GFC96409.1"/>
    </source>
</evidence>
<dbReference type="Pfam" id="PF17917">
    <property type="entry name" value="RT_RNaseH"/>
    <property type="match status" value="1"/>
</dbReference>
<dbReference type="InterPro" id="IPR041373">
    <property type="entry name" value="RT_RNaseH"/>
</dbReference>
<evidence type="ECO:0000256" key="1">
    <source>
        <dbReference type="ARBA" id="ARBA00022679"/>
    </source>
</evidence>
<dbReference type="AlphaFoldDB" id="A0A699SGL5"/>
<reference evidence="8" key="1">
    <citation type="journal article" date="2019" name="Sci. Rep.">
        <title>Draft genome of Tanacetum cinerariifolium, the natural source of mosquito coil.</title>
        <authorList>
            <person name="Yamashiro T."/>
            <person name="Shiraishi A."/>
            <person name="Satake H."/>
            <person name="Nakayama K."/>
        </authorList>
    </citation>
    <scope>NUCLEOTIDE SEQUENCE</scope>
</reference>
<keyword evidence="3" id="KW-0540">Nuclease</keyword>
<keyword evidence="1" id="KW-0808">Transferase</keyword>
<dbReference type="SUPFAM" id="SSF56672">
    <property type="entry name" value="DNA/RNA polymerases"/>
    <property type="match status" value="1"/>
</dbReference>
<protein>
    <submittedName>
        <fullName evidence="8">Reverse transcriptase domain-containing protein</fullName>
    </submittedName>
</protein>
<evidence type="ECO:0000256" key="4">
    <source>
        <dbReference type="ARBA" id="ARBA00022759"/>
    </source>
</evidence>
<keyword evidence="4" id="KW-0255">Endonuclease</keyword>
<feature type="non-terminal residue" evidence="8">
    <location>
        <position position="95"/>
    </location>
</feature>
<dbReference type="PANTHER" id="PTHR34072">
    <property type="entry name" value="ENZYMATIC POLYPROTEIN-RELATED"/>
    <property type="match status" value="1"/>
</dbReference>
<dbReference type="EMBL" id="BKCJ011160028">
    <property type="protein sequence ID" value="GFC96409.1"/>
    <property type="molecule type" value="Genomic_DNA"/>
</dbReference>
<keyword evidence="6 8" id="KW-0695">RNA-directed DNA polymerase</keyword>
<evidence type="ECO:0000256" key="3">
    <source>
        <dbReference type="ARBA" id="ARBA00022722"/>
    </source>
</evidence>
<keyword evidence="5" id="KW-0378">Hydrolase</keyword>
<evidence type="ECO:0000256" key="5">
    <source>
        <dbReference type="ARBA" id="ARBA00022801"/>
    </source>
</evidence>
<dbReference type="InterPro" id="IPR043502">
    <property type="entry name" value="DNA/RNA_pol_sf"/>
</dbReference>
<feature type="domain" description="Reverse transcriptase RNase H-like" evidence="7">
    <location>
        <begin position="1"/>
        <end position="52"/>
    </location>
</feature>
<name>A0A699SGL5_TANCI</name>
<evidence type="ECO:0000256" key="2">
    <source>
        <dbReference type="ARBA" id="ARBA00022695"/>
    </source>
</evidence>
<accession>A0A699SGL5</accession>
<evidence type="ECO:0000259" key="7">
    <source>
        <dbReference type="Pfam" id="PF17917"/>
    </source>
</evidence>
<dbReference type="GO" id="GO:0003964">
    <property type="term" value="F:RNA-directed DNA polymerase activity"/>
    <property type="evidence" value="ECO:0007669"/>
    <property type="project" value="UniProtKB-KW"/>
</dbReference>
<gene>
    <name evidence="8" type="ORF">Tci_868379</name>
</gene>
<comment type="caution">
    <text evidence="8">The sequence shown here is derived from an EMBL/GenBank/DDBJ whole genome shotgun (WGS) entry which is preliminary data.</text>
</comment>
<evidence type="ECO:0000256" key="6">
    <source>
        <dbReference type="ARBA" id="ARBA00022918"/>
    </source>
</evidence>
<dbReference type="GO" id="GO:0016787">
    <property type="term" value="F:hydrolase activity"/>
    <property type="evidence" value="ECO:0007669"/>
    <property type="project" value="UniProtKB-KW"/>
</dbReference>
<dbReference type="PANTHER" id="PTHR34072:SF57">
    <property type="entry name" value="RNA-DIRECTED DNA POLYMERASE"/>
    <property type="match status" value="1"/>
</dbReference>
<proteinExistence type="predicted"/>
<keyword evidence="2" id="KW-0548">Nucleotidyltransferase</keyword>